<dbReference type="Proteomes" id="UP000814140">
    <property type="component" value="Unassembled WGS sequence"/>
</dbReference>
<dbReference type="EMBL" id="MU277218">
    <property type="protein sequence ID" value="KAI0060572.1"/>
    <property type="molecule type" value="Genomic_DNA"/>
</dbReference>
<reference evidence="1" key="1">
    <citation type="submission" date="2021-03" db="EMBL/GenBank/DDBJ databases">
        <authorList>
            <consortium name="DOE Joint Genome Institute"/>
            <person name="Ahrendt S."/>
            <person name="Looney B.P."/>
            <person name="Miyauchi S."/>
            <person name="Morin E."/>
            <person name="Drula E."/>
            <person name="Courty P.E."/>
            <person name="Chicoki N."/>
            <person name="Fauchery L."/>
            <person name="Kohler A."/>
            <person name="Kuo A."/>
            <person name="Labutti K."/>
            <person name="Pangilinan J."/>
            <person name="Lipzen A."/>
            <person name="Riley R."/>
            <person name="Andreopoulos W."/>
            <person name="He G."/>
            <person name="Johnson J."/>
            <person name="Barry K.W."/>
            <person name="Grigoriev I.V."/>
            <person name="Nagy L."/>
            <person name="Hibbett D."/>
            <person name="Henrissat B."/>
            <person name="Matheny P.B."/>
            <person name="Labbe J."/>
            <person name="Martin F."/>
        </authorList>
    </citation>
    <scope>NUCLEOTIDE SEQUENCE</scope>
    <source>
        <strain evidence="1">HHB10654</strain>
    </source>
</reference>
<protein>
    <submittedName>
        <fullName evidence="1">Uncharacterized protein</fullName>
    </submittedName>
</protein>
<name>A0ACB8SWJ8_9AGAM</name>
<keyword evidence="2" id="KW-1185">Reference proteome</keyword>
<comment type="caution">
    <text evidence="1">The sequence shown here is derived from an EMBL/GenBank/DDBJ whole genome shotgun (WGS) entry which is preliminary data.</text>
</comment>
<organism evidence="1 2">
    <name type="scientific">Artomyces pyxidatus</name>
    <dbReference type="NCBI Taxonomy" id="48021"/>
    <lineage>
        <taxon>Eukaryota</taxon>
        <taxon>Fungi</taxon>
        <taxon>Dikarya</taxon>
        <taxon>Basidiomycota</taxon>
        <taxon>Agaricomycotina</taxon>
        <taxon>Agaricomycetes</taxon>
        <taxon>Russulales</taxon>
        <taxon>Auriscalpiaceae</taxon>
        <taxon>Artomyces</taxon>
    </lineage>
</organism>
<sequence length="180" mass="20872">MSTTRGMDQTPYSVSDGQLSRRSHLVDCDVTSAPRSRQLETHEHEDESESFRSERWWEKALDWVVCRQHSRSMLPPRYVQLEDDALFDEEHDAHVRATPRHSSTSRNDVGRRDDDPSNPVGEKQRGTPVPCLVSGCDQHFDHEGERNVHIYRDHTFALYGAPHHVNRTQSEKLLRRLPGH</sequence>
<accession>A0ACB8SWJ8</accession>
<evidence type="ECO:0000313" key="1">
    <source>
        <dbReference type="EMBL" id="KAI0060572.1"/>
    </source>
</evidence>
<reference evidence="1" key="2">
    <citation type="journal article" date="2022" name="New Phytol.">
        <title>Evolutionary transition to the ectomycorrhizal habit in the genomes of a hyperdiverse lineage of mushroom-forming fungi.</title>
        <authorList>
            <person name="Looney B."/>
            <person name="Miyauchi S."/>
            <person name="Morin E."/>
            <person name="Drula E."/>
            <person name="Courty P.E."/>
            <person name="Kohler A."/>
            <person name="Kuo A."/>
            <person name="LaButti K."/>
            <person name="Pangilinan J."/>
            <person name="Lipzen A."/>
            <person name="Riley R."/>
            <person name="Andreopoulos W."/>
            <person name="He G."/>
            <person name="Johnson J."/>
            <person name="Nolan M."/>
            <person name="Tritt A."/>
            <person name="Barry K.W."/>
            <person name="Grigoriev I.V."/>
            <person name="Nagy L.G."/>
            <person name="Hibbett D."/>
            <person name="Henrissat B."/>
            <person name="Matheny P.B."/>
            <person name="Labbe J."/>
            <person name="Martin F.M."/>
        </authorList>
    </citation>
    <scope>NUCLEOTIDE SEQUENCE</scope>
    <source>
        <strain evidence="1">HHB10654</strain>
    </source>
</reference>
<proteinExistence type="predicted"/>
<evidence type="ECO:0000313" key="2">
    <source>
        <dbReference type="Proteomes" id="UP000814140"/>
    </source>
</evidence>
<gene>
    <name evidence="1" type="ORF">BV25DRAFT_945655</name>
</gene>